<protein>
    <submittedName>
        <fullName evidence="2">Uncharacterized protein</fullName>
    </submittedName>
</protein>
<evidence type="ECO:0000313" key="3">
    <source>
        <dbReference type="Proteomes" id="UP001627154"/>
    </source>
</evidence>
<gene>
    <name evidence="2" type="ORF">TKK_002831</name>
</gene>
<accession>A0ABD2XGR6</accession>
<dbReference type="AlphaFoldDB" id="A0ABD2XGR6"/>
<comment type="caution">
    <text evidence="2">The sequence shown here is derived from an EMBL/GenBank/DDBJ whole genome shotgun (WGS) entry which is preliminary data.</text>
</comment>
<reference evidence="2 3" key="1">
    <citation type="journal article" date="2024" name="bioRxiv">
        <title>A reference genome for Trichogramma kaykai: A tiny desert-dwelling parasitoid wasp with competing sex-ratio distorters.</title>
        <authorList>
            <person name="Culotta J."/>
            <person name="Lindsey A.R."/>
        </authorList>
    </citation>
    <scope>NUCLEOTIDE SEQUENCE [LARGE SCALE GENOMIC DNA]</scope>
    <source>
        <strain evidence="2 3">KSX58</strain>
    </source>
</reference>
<keyword evidence="3" id="KW-1185">Reference proteome</keyword>
<organism evidence="2 3">
    <name type="scientific">Trichogramma kaykai</name>
    <dbReference type="NCBI Taxonomy" id="54128"/>
    <lineage>
        <taxon>Eukaryota</taxon>
        <taxon>Metazoa</taxon>
        <taxon>Ecdysozoa</taxon>
        <taxon>Arthropoda</taxon>
        <taxon>Hexapoda</taxon>
        <taxon>Insecta</taxon>
        <taxon>Pterygota</taxon>
        <taxon>Neoptera</taxon>
        <taxon>Endopterygota</taxon>
        <taxon>Hymenoptera</taxon>
        <taxon>Apocrita</taxon>
        <taxon>Proctotrupomorpha</taxon>
        <taxon>Chalcidoidea</taxon>
        <taxon>Trichogrammatidae</taxon>
        <taxon>Trichogramma</taxon>
    </lineage>
</organism>
<dbReference type="Proteomes" id="UP001627154">
    <property type="component" value="Unassembled WGS sequence"/>
</dbReference>
<name>A0ABD2XGR6_9HYME</name>
<sequence length="83" mass="8977">MGLGRSPVKPAPYNLRSGGTPITVDSETVLENGNSATMADATKSTVSSEDLDRFREDMISRVEALFAEHFMTQCGEDPLRPSS</sequence>
<dbReference type="EMBL" id="JBJJXI010000025">
    <property type="protein sequence ID" value="KAL3404335.1"/>
    <property type="molecule type" value="Genomic_DNA"/>
</dbReference>
<proteinExistence type="predicted"/>
<feature type="region of interest" description="Disordered" evidence="1">
    <location>
        <begin position="1"/>
        <end position="22"/>
    </location>
</feature>
<evidence type="ECO:0000256" key="1">
    <source>
        <dbReference type="SAM" id="MobiDB-lite"/>
    </source>
</evidence>
<evidence type="ECO:0000313" key="2">
    <source>
        <dbReference type="EMBL" id="KAL3404335.1"/>
    </source>
</evidence>